<dbReference type="Proteomes" id="UP001219584">
    <property type="component" value="Chromosome"/>
</dbReference>
<evidence type="ECO:0000313" key="6">
    <source>
        <dbReference type="EMBL" id="WFR76964.1"/>
    </source>
</evidence>
<dbReference type="SMART" id="SM00448">
    <property type="entry name" value="REC"/>
    <property type="match status" value="1"/>
</dbReference>
<protein>
    <submittedName>
        <fullName evidence="6">Response regulator</fullName>
    </submittedName>
</protein>
<dbReference type="Gene3D" id="3.40.50.2300">
    <property type="match status" value="1"/>
</dbReference>
<evidence type="ECO:0000256" key="4">
    <source>
        <dbReference type="SAM" id="MobiDB-lite"/>
    </source>
</evidence>
<dbReference type="PANTHER" id="PTHR45339:SF1">
    <property type="entry name" value="HYBRID SIGNAL TRANSDUCTION HISTIDINE KINASE J"/>
    <property type="match status" value="1"/>
</dbReference>
<dbReference type="RefSeq" id="WP_278315707.1">
    <property type="nucleotide sequence ID" value="NZ_CP121464.1"/>
</dbReference>
<accession>A0ABY8HWJ5</accession>
<dbReference type="InterPro" id="IPR011006">
    <property type="entry name" value="CheY-like_superfamily"/>
</dbReference>
<keyword evidence="7" id="KW-1185">Reference proteome</keyword>
<evidence type="ECO:0000313" key="7">
    <source>
        <dbReference type="Proteomes" id="UP001219584"/>
    </source>
</evidence>
<keyword evidence="2" id="KW-0902">Two-component regulatory system</keyword>
<dbReference type="CDD" id="cd17546">
    <property type="entry name" value="REC_hyHK_CKI1_RcsC-like"/>
    <property type="match status" value="1"/>
</dbReference>
<name>A0ABY8HWJ5_9BURK</name>
<dbReference type="PROSITE" id="PS50110">
    <property type="entry name" value="RESPONSE_REGULATORY"/>
    <property type="match status" value="1"/>
</dbReference>
<feature type="modified residue" description="4-aspartylphosphate" evidence="3">
    <location>
        <position position="81"/>
    </location>
</feature>
<reference evidence="6 7" key="1">
    <citation type="submission" date="2023-04" db="EMBL/GenBank/DDBJ databases">
        <title>Nanopore sequencing of Janthinobacterium from water.</title>
        <authorList>
            <person name="Ciuchcinski K."/>
            <person name="Rokowska A."/>
            <person name="Dziewit L."/>
        </authorList>
    </citation>
    <scope>NUCLEOTIDE SEQUENCE [LARGE SCALE GENOMIC DNA]</scope>
    <source>
        <strain evidence="6 7">DEMB2</strain>
    </source>
</reference>
<organism evidence="6 7">
    <name type="scientific">Janthinobacterium rivuli</name>
    <dbReference type="NCBI Taxonomy" id="2751478"/>
    <lineage>
        <taxon>Bacteria</taxon>
        <taxon>Pseudomonadati</taxon>
        <taxon>Pseudomonadota</taxon>
        <taxon>Betaproteobacteria</taxon>
        <taxon>Burkholderiales</taxon>
        <taxon>Oxalobacteraceae</taxon>
        <taxon>Janthinobacterium</taxon>
    </lineage>
</organism>
<sequence>MNGGQERGAAMAPQPDEEAASVPAPAPKPGARILLVEDTALNRQLVCLQLAGRGYSIDTAENGALGLQALATQQYDLVLMDCMMPVMDGYQACLALRAREAASGAPRLPVIALTAGVTGDDRQRCSAAGMDDYLSKPFTAAQLRDMVERWLTRQPPGPASDTTLPT</sequence>
<proteinExistence type="predicted"/>
<keyword evidence="1 3" id="KW-0597">Phosphoprotein</keyword>
<evidence type="ECO:0000256" key="3">
    <source>
        <dbReference type="PROSITE-ProRule" id="PRU00169"/>
    </source>
</evidence>
<feature type="domain" description="Response regulatory" evidence="5">
    <location>
        <begin position="32"/>
        <end position="151"/>
    </location>
</feature>
<dbReference type="Pfam" id="PF00072">
    <property type="entry name" value="Response_reg"/>
    <property type="match status" value="1"/>
</dbReference>
<dbReference type="SUPFAM" id="SSF52172">
    <property type="entry name" value="CheY-like"/>
    <property type="match status" value="1"/>
</dbReference>
<evidence type="ECO:0000256" key="1">
    <source>
        <dbReference type="ARBA" id="ARBA00022553"/>
    </source>
</evidence>
<dbReference type="InterPro" id="IPR001789">
    <property type="entry name" value="Sig_transdc_resp-reg_receiver"/>
</dbReference>
<evidence type="ECO:0000256" key="2">
    <source>
        <dbReference type="ARBA" id="ARBA00023012"/>
    </source>
</evidence>
<gene>
    <name evidence="6" type="ORF">P9875_14625</name>
</gene>
<dbReference type="EMBL" id="CP121464">
    <property type="protein sequence ID" value="WFR76964.1"/>
    <property type="molecule type" value="Genomic_DNA"/>
</dbReference>
<dbReference type="PANTHER" id="PTHR45339">
    <property type="entry name" value="HYBRID SIGNAL TRANSDUCTION HISTIDINE KINASE J"/>
    <property type="match status" value="1"/>
</dbReference>
<evidence type="ECO:0000259" key="5">
    <source>
        <dbReference type="PROSITE" id="PS50110"/>
    </source>
</evidence>
<feature type="region of interest" description="Disordered" evidence="4">
    <location>
        <begin position="1"/>
        <end position="26"/>
    </location>
</feature>